<proteinExistence type="predicted"/>
<dbReference type="RefSeq" id="WP_182920656.1">
    <property type="nucleotide sequence ID" value="NZ_WNXD01000001.1"/>
</dbReference>
<dbReference type="PRINTS" id="PR01490">
    <property type="entry name" value="RTXTOXIND"/>
</dbReference>
<evidence type="ECO:0000313" key="6">
    <source>
        <dbReference type="EMBL" id="MBB2143952.1"/>
    </source>
</evidence>
<comment type="subcellular location">
    <subcellularLocation>
        <location evidence="1">Membrane</location>
        <topology evidence="1">Single-pass membrane protein</topology>
    </subcellularLocation>
</comment>
<dbReference type="GO" id="GO:0016020">
    <property type="term" value="C:membrane"/>
    <property type="evidence" value="ECO:0007669"/>
    <property type="project" value="UniProtKB-SubCell"/>
</dbReference>
<comment type="caution">
    <text evidence="6">The sequence shown here is derived from an EMBL/GenBank/DDBJ whole genome shotgun (WGS) entry which is preliminary data.</text>
</comment>
<dbReference type="Gene3D" id="2.40.30.170">
    <property type="match status" value="1"/>
</dbReference>
<feature type="transmembrane region" description="Helical" evidence="5">
    <location>
        <begin position="34"/>
        <end position="55"/>
    </location>
</feature>
<reference evidence="6" key="1">
    <citation type="submission" date="2019-11" db="EMBL/GenBank/DDBJ databases">
        <title>Description of Pedobacter sp. LMG 31464T.</title>
        <authorList>
            <person name="Carlier A."/>
            <person name="Qi S."/>
            <person name="Vandamme P."/>
        </authorList>
    </citation>
    <scope>NUCLEOTIDE SEQUENCE</scope>
    <source>
        <strain evidence="6">LMG 31464</strain>
    </source>
</reference>
<evidence type="ECO:0000256" key="3">
    <source>
        <dbReference type="ARBA" id="ARBA00022989"/>
    </source>
</evidence>
<dbReference type="EMBL" id="WNXD01000001">
    <property type="protein sequence ID" value="MBB2143952.1"/>
    <property type="molecule type" value="Genomic_DNA"/>
</dbReference>
<keyword evidence="4 5" id="KW-0472">Membrane</keyword>
<evidence type="ECO:0000313" key="7">
    <source>
        <dbReference type="Proteomes" id="UP000601055"/>
    </source>
</evidence>
<keyword evidence="7" id="KW-1185">Reference proteome</keyword>
<dbReference type="InterPro" id="IPR050739">
    <property type="entry name" value="MFP"/>
</dbReference>
<name>A0A923IVE1_9SPHI</name>
<accession>A0A923IVE1</accession>
<protein>
    <submittedName>
        <fullName evidence="6">HlyD family efflux transporter periplasmic adaptor subunit</fullName>
    </submittedName>
</protein>
<keyword evidence="2 5" id="KW-0812">Transmembrane</keyword>
<evidence type="ECO:0000256" key="2">
    <source>
        <dbReference type="ARBA" id="ARBA00022692"/>
    </source>
</evidence>
<evidence type="ECO:0000256" key="5">
    <source>
        <dbReference type="SAM" id="Phobius"/>
    </source>
</evidence>
<evidence type="ECO:0000256" key="4">
    <source>
        <dbReference type="ARBA" id="ARBA00023136"/>
    </source>
</evidence>
<evidence type="ECO:0000256" key="1">
    <source>
        <dbReference type="ARBA" id="ARBA00004167"/>
    </source>
</evidence>
<organism evidence="6 7">
    <name type="scientific">Pedobacter planticolens</name>
    <dbReference type="NCBI Taxonomy" id="2679964"/>
    <lineage>
        <taxon>Bacteria</taxon>
        <taxon>Pseudomonadati</taxon>
        <taxon>Bacteroidota</taxon>
        <taxon>Sphingobacteriia</taxon>
        <taxon>Sphingobacteriales</taxon>
        <taxon>Sphingobacteriaceae</taxon>
        <taxon>Pedobacter</taxon>
    </lineage>
</organism>
<dbReference type="AlphaFoldDB" id="A0A923IVE1"/>
<dbReference type="Gene3D" id="1.10.287.470">
    <property type="entry name" value="Helix hairpin bin"/>
    <property type="match status" value="1"/>
</dbReference>
<dbReference type="Proteomes" id="UP000601055">
    <property type="component" value="Unassembled WGS sequence"/>
</dbReference>
<sequence length="445" mass="50426">MEPIPTEHTKLGIALQSQRSEEVTAIIERMPSRFGLAVSAIVLFLFILMAIFGWIGRYPDIASGHIVVNASNAPIKLIANGSGKLKLNGIGSLDQVKEGQIIAYIENSTTPFAVDSISQLLKKYNPSSDDISSIRNHVPKNISLGELNIKYYGFINAIQQFMNYKEDKFYDNQKASFNSILVEQRKAIDNSQNQLAMAKSSLGYVYKFYKRDSTLFKKKVISEAELDRTEMSYLSAKDRVQSSTNAVIAARQSIQETQNKIQQLHIEDPEKEKELHINLISSYNDLIDNIKIWEQKYVFKAPFDGKLQYLKFYNENQFVQAGDPIFTIVPINNMPYGQVILPAMGAGKVKLGQEVIVKLDNFPYMEYGSVEGKVKTISLTTNTEKTQNGNIETYLITVDFPNGLKTNYGSRLDFKYESKGTAEIITHDRRLIERLFDNLKYAVKK</sequence>
<dbReference type="PANTHER" id="PTHR30386">
    <property type="entry name" value="MEMBRANE FUSION SUBUNIT OF EMRAB-TOLC MULTIDRUG EFFLUX PUMP"/>
    <property type="match status" value="1"/>
</dbReference>
<gene>
    <name evidence="6" type="ORF">GM921_00515</name>
</gene>
<keyword evidence="3 5" id="KW-1133">Transmembrane helix</keyword>
<dbReference type="PANTHER" id="PTHR30386:SF26">
    <property type="entry name" value="TRANSPORT PROTEIN COMB"/>
    <property type="match status" value="1"/>
</dbReference>